<keyword evidence="9" id="KW-1185">Reference proteome</keyword>
<keyword evidence="5" id="KW-0472">Membrane</keyword>
<name>A0AAQ3RWQ4_VIGMU</name>
<dbReference type="Gene3D" id="3.80.10.10">
    <property type="entry name" value="Ribonuclease Inhibitor"/>
    <property type="match status" value="1"/>
</dbReference>
<keyword evidence="2" id="KW-0812">Transmembrane</keyword>
<evidence type="ECO:0000256" key="7">
    <source>
        <dbReference type="ARBA" id="ARBA00023180"/>
    </source>
</evidence>
<dbReference type="EMBL" id="CP144695">
    <property type="protein sequence ID" value="WVZ07111.1"/>
    <property type="molecule type" value="Genomic_DNA"/>
</dbReference>
<accession>A0AAQ3RWQ4</accession>
<organism evidence="8 9">
    <name type="scientific">Vigna mungo</name>
    <name type="common">Black gram</name>
    <name type="synonym">Phaseolus mungo</name>
    <dbReference type="NCBI Taxonomy" id="3915"/>
    <lineage>
        <taxon>Eukaryota</taxon>
        <taxon>Viridiplantae</taxon>
        <taxon>Streptophyta</taxon>
        <taxon>Embryophyta</taxon>
        <taxon>Tracheophyta</taxon>
        <taxon>Spermatophyta</taxon>
        <taxon>Magnoliopsida</taxon>
        <taxon>eudicotyledons</taxon>
        <taxon>Gunneridae</taxon>
        <taxon>Pentapetalae</taxon>
        <taxon>rosids</taxon>
        <taxon>fabids</taxon>
        <taxon>Fabales</taxon>
        <taxon>Fabaceae</taxon>
        <taxon>Papilionoideae</taxon>
        <taxon>50 kb inversion clade</taxon>
        <taxon>NPAAA clade</taxon>
        <taxon>indigoferoid/millettioid clade</taxon>
        <taxon>Phaseoleae</taxon>
        <taxon>Vigna</taxon>
    </lineage>
</organism>
<evidence type="ECO:0000256" key="2">
    <source>
        <dbReference type="ARBA" id="ARBA00022692"/>
    </source>
</evidence>
<keyword evidence="7" id="KW-0325">Glycoprotein</keyword>
<dbReference type="InterPro" id="IPR001611">
    <property type="entry name" value="Leu-rich_rpt"/>
</dbReference>
<dbReference type="Pfam" id="PF00560">
    <property type="entry name" value="LRR_1"/>
    <property type="match status" value="1"/>
</dbReference>
<keyword evidence="3" id="KW-0732">Signal</keyword>
<protein>
    <recommendedName>
        <fullName evidence="10">Non-specific serine/threonine protein kinase</fullName>
    </recommendedName>
</protein>
<evidence type="ECO:0000256" key="6">
    <source>
        <dbReference type="ARBA" id="ARBA00023170"/>
    </source>
</evidence>
<evidence type="ECO:0000313" key="9">
    <source>
        <dbReference type="Proteomes" id="UP001374535"/>
    </source>
</evidence>
<dbReference type="AlphaFoldDB" id="A0AAQ3RWQ4"/>
<dbReference type="PROSITE" id="PS51450">
    <property type="entry name" value="LRR"/>
    <property type="match status" value="1"/>
</dbReference>
<dbReference type="InterPro" id="IPR032675">
    <property type="entry name" value="LRR_dom_sf"/>
</dbReference>
<evidence type="ECO:0000313" key="8">
    <source>
        <dbReference type="EMBL" id="WVZ07111.1"/>
    </source>
</evidence>
<dbReference type="InterPro" id="IPR046956">
    <property type="entry name" value="RLP23-like"/>
</dbReference>
<proteinExistence type="predicted"/>
<evidence type="ECO:0008006" key="10">
    <source>
        <dbReference type="Google" id="ProtNLM"/>
    </source>
</evidence>
<evidence type="ECO:0000256" key="4">
    <source>
        <dbReference type="ARBA" id="ARBA00022989"/>
    </source>
</evidence>
<dbReference type="SUPFAM" id="SSF52058">
    <property type="entry name" value="L domain-like"/>
    <property type="match status" value="1"/>
</dbReference>
<keyword evidence="4" id="KW-1133">Transmembrane helix</keyword>
<keyword evidence="6" id="KW-0675">Receptor</keyword>
<dbReference type="PANTHER" id="PTHR48063:SF52">
    <property type="entry name" value="LRR RECEPTOR-LIKE KINASE FAMILY PROTEIN"/>
    <property type="match status" value="1"/>
</dbReference>
<feature type="non-terminal residue" evidence="8">
    <location>
        <position position="122"/>
    </location>
</feature>
<gene>
    <name evidence="8" type="ORF">V8G54_020457</name>
</gene>
<dbReference type="GO" id="GO:0016020">
    <property type="term" value="C:membrane"/>
    <property type="evidence" value="ECO:0007669"/>
    <property type="project" value="UniProtKB-SubCell"/>
</dbReference>
<evidence type="ECO:0000256" key="1">
    <source>
        <dbReference type="ARBA" id="ARBA00004479"/>
    </source>
</evidence>
<dbReference type="Proteomes" id="UP001374535">
    <property type="component" value="Chromosome 6"/>
</dbReference>
<comment type="subcellular location">
    <subcellularLocation>
        <location evidence="1">Membrane</location>
        <topology evidence="1">Single-pass type I membrane protein</topology>
    </subcellularLocation>
</comment>
<dbReference type="PANTHER" id="PTHR48063">
    <property type="entry name" value="LRR RECEPTOR-LIKE KINASE"/>
    <property type="match status" value="1"/>
</dbReference>
<sequence length="122" mass="14357">MDLSYNYFNVISIIQNDVIFGSNLRYLDLYYNYNISMDNLDWLSQLSSLRYLNLGYTYLRNANKWLQLFSMLPSLSDLRLSYCRLTNISPFLKNGSLTSIVTLDLSLNNFNSELPHWLFNLS</sequence>
<evidence type="ECO:0000256" key="3">
    <source>
        <dbReference type="ARBA" id="ARBA00022729"/>
    </source>
</evidence>
<reference evidence="8 9" key="1">
    <citation type="journal article" date="2023" name="Life. Sci Alliance">
        <title>Evolutionary insights into 3D genome organization and epigenetic landscape of Vigna mungo.</title>
        <authorList>
            <person name="Junaid A."/>
            <person name="Singh B."/>
            <person name="Bhatia S."/>
        </authorList>
    </citation>
    <scope>NUCLEOTIDE SEQUENCE [LARGE SCALE GENOMIC DNA]</scope>
    <source>
        <strain evidence="8">Urdbean</strain>
    </source>
</reference>
<evidence type="ECO:0000256" key="5">
    <source>
        <dbReference type="ARBA" id="ARBA00023136"/>
    </source>
</evidence>